<dbReference type="EMBL" id="CP000094">
    <property type="protein sequence ID" value="ABA75285.1"/>
    <property type="molecule type" value="Genomic_DNA"/>
</dbReference>
<evidence type="ECO:0000313" key="3">
    <source>
        <dbReference type="Proteomes" id="UP000002704"/>
    </source>
</evidence>
<dbReference type="HOGENOM" id="CLU_2261366_0_0_6"/>
<dbReference type="Proteomes" id="UP000002704">
    <property type="component" value="Chromosome"/>
</dbReference>
<evidence type="ECO:0000259" key="1">
    <source>
        <dbReference type="Pfam" id="PF22294"/>
    </source>
</evidence>
<protein>
    <recommendedName>
        <fullName evidence="1">DUF6966 domain-containing protein</fullName>
    </recommendedName>
</protein>
<reference evidence="2 3" key="1">
    <citation type="journal article" date="2009" name="Genome Biol.">
        <title>Genomic and genetic analyses of diversity and plant interactions of Pseudomonas fluorescens.</title>
        <authorList>
            <person name="Silby M.W."/>
            <person name="Cerdeno-Tarraga A.M."/>
            <person name="Vernikos G.S."/>
            <person name="Giddens S.R."/>
            <person name="Jackson R.W."/>
            <person name="Preston G.M."/>
            <person name="Zhang X.X."/>
            <person name="Moon C.D."/>
            <person name="Gehrig S.M."/>
            <person name="Godfrey S.A."/>
            <person name="Knight C.G."/>
            <person name="Malone J.G."/>
            <person name="Robinson Z."/>
            <person name="Spiers A.J."/>
            <person name="Harris S."/>
            <person name="Challis G.L."/>
            <person name="Yaxley A.M."/>
            <person name="Harris D."/>
            <person name="Seeger K."/>
            <person name="Murphy L."/>
            <person name="Rutter S."/>
            <person name="Squares R."/>
            <person name="Quail M.A."/>
            <person name="Saunders E."/>
            <person name="Mavromatis K."/>
            <person name="Brettin T.S."/>
            <person name="Bentley S.D."/>
            <person name="Hothersall J."/>
            <person name="Stephens E."/>
            <person name="Thomas C.M."/>
            <person name="Parkhill J."/>
            <person name="Levy S.B."/>
            <person name="Rainey P.B."/>
            <person name="Thomson N.R."/>
        </authorList>
    </citation>
    <scope>NUCLEOTIDE SEQUENCE [LARGE SCALE GENOMIC DNA]</scope>
    <source>
        <strain evidence="2 3">Pf0-1</strain>
    </source>
</reference>
<dbReference type="InterPro" id="IPR054239">
    <property type="entry name" value="DUF6966"/>
</dbReference>
<dbReference type="KEGG" id="pfo:Pfl01_3547"/>
<dbReference type="RefSeq" id="WP_011334909.1">
    <property type="nucleotide sequence ID" value="NC_007492.2"/>
</dbReference>
<dbReference type="Pfam" id="PF22294">
    <property type="entry name" value="DUF6966"/>
    <property type="match status" value="1"/>
</dbReference>
<name>Q3KAB9_PSEPF</name>
<proteinExistence type="predicted"/>
<feature type="domain" description="DUF6966" evidence="1">
    <location>
        <begin position="20"/>
        <end position="66"/>
    </location>
</feature>
<organism evidence="2 3">
    <name type="scientific">Pseudomonas fluorescens (strain Pf0-1)</name>
    <dbReference type="NCBI Taxonomy" id="205922"/>
    <lineage>
        <taxon>Bacteria</taxon>
        <taxon>Pseudomonadati</taxon>
        <taxon>Pseudomonadota</taxon>
        <taxon>Gammaproteobacteria</taxon>
        <taxon>Pseudomonadales</taxon>
        <taxon>Pseudomonadaceae</taxon>
        <taxon>Pseudomonas</taxon>
    </lineage>
</organism>
<sequence>MGPKTETLIKVLNELISVLESDGEAHWSAWMRKARARLLDSDYSGITWLLSAYGGMGSFNDVVLGQTSINGAFAWKRGYGELNAKFAELREQAYELANEIRHMQR</sequence>
<dbReference type="AlphaFoldDB" id="Q3KAB9"/>
<dbReference type="eggNOG" id="ENOG502ZMQX">
    <property type="taxonomic scope" value="Bacteria"/>
</dbReference>
<accession>Q3KAB9</accession>
<gene>
    <name evidence="2" type="ordered locus">Pfl01_3547</name>
</gene>
<evidence type="ECO:0000313" key="2">
    <source>
        <dbReference type="EMBL" id="ABA75285.1"/>
    </source>
</evidence>